<keyword evidence="7 9" id="KW-1133">Transmembrane helix</keyword>
<dbReference type="OrthoDB" id="9762778at2"/>
<dbReference type="InterPro" id="IPR003593">
    <property type="entry name" value="AAA+_ATPase"/>
</dbReference>
<dbReference type="InterPro" id="IPR003439">
    <property type="entry name" value="ABC_transporter-like_ATP-bd"/>
</dbReference>
<comment type="subcellular location">
    <subcellularLocation>
        <location evidence="1">Cell membrane</location>
        <topology evidence="1">Multi-pass membrane protein</topology>
    </subcellularLocation>
</comment>
<evidence type="ECO:0000256" key="8">
    <source>
        <dbReference type="ARBA" id="ARBA00023136"/>
    </source>
</evidence>
<dbReference type="Proteomes" id="UP000182584">
    <property type="component" value="Unassembled WGS sequence"/>
</dbReference>
<evidence type="ECO:0000256" key="7">
    <source>
        <dbReference type="ARBA" id="ARBA00022989"/>
    </source>
</evidence>
<dbReference type="PANTHER" id="PTHR43394">
    <property type="entry name" value="ATP-DEPENDENT PERMEASE MDL1, MITOCHONDRIAL"/>
    <property type="match status" value="1"/>
</dbReference>
<dbReference type="GO" id="GO:0015421">
    <property type="term" value="F:ABC-type oligopeptide transporter activity"/>
    <property type="evidence" value="ECO:0007669"/>
    <property type="project" value="TreeGrafter"/>
</dbReference>
<dbReference type="EMBL" id="FOGJ01000019">
    <property type="protein sequence ID" value="SES10957.1"/>
    <property type="molecule type" value="Genomic_DNA"/>
</dbReference>
<accession>A0A1H9UPC3</accession>
<feature type="domain" description="ABC transmembrane type-1" evidence="11">
    <location>
        <begin position="16"/>
        <end position="298"/>
    </location>
</feature>
<dbReference type="Pfam" id="PF00664">
    <property type="entry name" value="ABC_membrane"/>
    <property type="match status" value="1"/>
</dbReference>
<dbReference type="FunFam" id="3.40.50.300:FF:000221">
    <property type="entry name" value="Multidrug ABC transporter ATP-binding protein"/>
    <property type="match status" value="1"/>
</dbReference>
<evidence type="ECO:0000256" key="2">
    <source>
        <dbReference type="ARBA" id="ARBA00022448"/>
    </source>
</evidence>
<dbReference type="InterPro" id="IPR027417">
    <property type="entry name" value="P-loop_NTPase"/>
</dbReference>
<dbReference type="Gene3D" id="3.40.50.300">
    <property type="entry name" value="P-loop containing nucleotide triphosphate hydrolases"/>
    <property type="match status" value="1"/>
</dbReference>
<reference evidence="12 13" key="1">
    <citation type="submission" date="2016-10" db="EMBL/GenBank/DDBJ databases">
        <authorList>
            <person name="de Groot N.N."/>
        </authorList>
    </citation>
    <scope>NUCLEOTIDE SEQUENCE [LARGE SCALE GENOMIC DNA]</scope>
    <source>
        <strain evidence="12 13">AR40</strain>
    </source>
</reference>
<keyword evidence="2" id="KW-0813">Transport</keyword>
<dbReference type="GO" id="GO:0005886">
    <property type="term" value="C:plasma membrane"/>
    <property type="evidence" value="ECO:0007669"/>
    <property type="project" value="UniProtKB-SubCell"/>
</dbReference>
<dbReference type="CDD" id="cd18548">
    <property type="entry name" value="ABC_6TM_Tm287_like"/>
    <property type="match status" value="1"/>
</dbReference>
<evidence type="ECO:0000313" key="12">
    <source>
        <dbReference type="EMBL" id="SES10957.1"/>
    </source>
</evidence>
<keyword evidence="8 9" id="KW-0472">Membrane</keyword>
<feature type="transmembrane region" description="Helical" evidence="9">
    <location>
        <begin position="242"/>
        <end position="259"/>
    </location>
</feature>
<dbReference type="RefSeq" id="WP_074757161.1">
    <property type="nucleotide sequence ID" value="NZ_FOGJ01000019.1"/>
</dbReference>
<dbReference type="eggNOG" id="COG1132">
    <property type="taxonomic scope" value="Bacteria"/>
</dbReference>
<dbReference type="AlphaFoldDB" id="A0A1H9UPC3"/>
<keyword evidence="4 9" id="KW-0812">Transmembrane</keyword>
<dbReference type="PROSITE" id="PS50893">
    <property type="entry name" value="ABC_TRANSPORTER_2"/>
    <property type="match status" value="1"/>
</dbReference>
<keyword evidence="5" id="KW-0547">Nucleotide-binding</keyword>
<evidence type="ECO:0000259" key="10">
    <source>
        <dbReference type="PROSITE" id="PS50893"/>
    </source>
</evidence>
<evidence type="ECO:0000256" key="1">
    <source>
        <dbReference type="ARBA" id="ARBA00004651"/>
    </source>
</evidence>
<dbReference type="SUPFAM" id="SSF52540">
    <property type="entry name" value="P-loop containing nucleoside triphosphate hydrolases"/>
    <property type="match status" value="1"/>
</dbReference>
<gene>
    <name evidence="12" type="ORF">SAMN04487884_11925</name>
</gene>
<dbReference type="InterPro" id="IPR036640">
    <property type="entry name" value="ABC1_TM_sf"/>
</dbReference>
<evidence type="ECO:0000259" key="11">
    <source>
        <dbReference type="PROSITE" id="PS50929"/>
    </source>
</evidence>
<keyword evidence="3" id="KW-1003">Cell membrane</keyword>
<dbReference type="InterPro" id="IPR011527">
    <property type="entry name" value="ABC1_TM_dom"/>
</dbReference>
<dbReference type="GO" id="GO:0016887">
    <property type="term" value="F:ATP hydrolysis activity"/>
    <property type="evidence" value="ECO:0007669"/>
    <property type="project" value="InterPro"/>
</dbReference>
<evidence type="ECO:0000256" key="3">
    <source>
        <dbReference type="ARBA" id="ARBA00022475"/>
    </source>
</evidence>
<keyword evidence="6" id="KW-0067">ATP-binding</keyword>
<proteinExistence type="predicted"/>
<dbReference type="SMART" id="SM00382">
    <property type="entry name" value="AAA"/>
    <property type="match status" value="1"/>
</dbReference>
<dbReference type="PANTHER" id="PTHR43394:SF1">
    <property type="entry name" value="ATP-BINDING CASSETTE SUB-FAMILY B MEMBER 10, MITOCHONDRIAL"/>
    <property type="match status" value="1"/>
</dbReference>
<dbReference type="PROSITE" id="PS00211">
    <property type="entry name" value="ABC_TRANSPORTER_1"/>
    <property type="match status" value="1"/>
</dbReference>
<feature type="transmembrane region" description="Helical" evidence="9">
    <location>
        <begin position="133"/>
        <end position="151"/>
    </location>
</feature>
<feature type="transmembrane region" description="Helical" evidence="9">
    <location>
        <begin position="52"/>
        <end position="77"/>
    </location>
</feature>
<name>A0A1H9UPC3_BUTFI</name>
<evidence type="ECO:0000256" key="4">
    <source>
        <dbReference type="ARBA" id="ARBA00022692"/>
    </source>
</evidence>
<dbReference type="SUPFAM" id="SSF90123">
    <property type="entry name" value="ABC transporter transmembrane region"/>
    <property type="match status" value="1"/>
</dbReference>
<dbReference type="InterPro" id="IPR017871">
    <property type="entry name" value="ABC_transporter-like_CS"/>
</dbReference>
<feature type="domain" description="ABC transporter" evidence="10">
    <location>
        <begin position="332"/>
        <end position="567"/>
    </location>
</feature>
<evidence type="ECO:0000256" key="5">
    <source>
        <dbReference type="ARBA" id="ARBA00022741"/>
    </source>
</evidence>
<dbReference type="Pfam" id="PF00005">
    <property type="entry name" value="ABC_tran"/>
    <property type="match status" value="1"/>
</dbReference>
<dbReference type="PROSITE" id="PS50929">
    <property type="entry name" value="ABC_TM1F"/>
    <property type="match status" value="1"/>
</dbReference>
<evidence type="ECO:0000313" key="13">
    <source>
        <dbReference type="Proteomes" id="UP000182584"/>
    </source>
</evidence>
<sequence length="579" mass="64051">MKSIFKYLKDYKKESILAPVFKMLEASFELMVPLVMASIIDVGIKEADRSHIIKMSAVLVLLGVVGLCAAITAQYFAARAATGFSAKLRHALFEHIQDFSFSQIDLFGTDTLINRMTSDINDVQSGVNMFLRLFMRSPFVVFGAMIMAFTVDVKSALIFVVTIPLLSVVVFIILIWTLPLYKAVQNKLDSVMTSTRENLTGVRVIRAFNREKSEEDIFRDRNAVLNHAQQYVGAISGVMNPLTYLMINIATVILIYTGAVRINIGILTQGQVIALLNYMSQILVELIKLANLIIQITKAIACGNRIASVLDTKPNMIDGDQKLDVSSEDIAVEFDNVSFLYEEDGENVLDNISFKVKKGQTVGIIGGTGSGKTSLISLIPRFYDVQQGHVRIFGKDVRDLSIQDLRSHIGVVLQKAELFKGSISDNLKWGDEGASPEDINIALDISQAREFVEEKIGKTGYMVEQSGRNLSGGQKQRLTIARALLKKPDILIMDDSASALDFATDAKLRMAISQNSANMTTFIVSQRAASVQNADMIIVLDEGRIAGIGTHKELIDNNEVYQEIYYSQFPKEEALTEAL</sequence>
<evidence type="ECO:0000256" key="9">
    <source>
        <dbReference type="SAM" id="Phobius"/>
    </source>
</evidence>
<feature type="transmembrane region" description="Helical" evidence="9">
    <location>
        <begin position="157"/>
        <end position="178"/>
    </location>
</feature>
<organism evidence="12 13">
    <name type="scientific">Butyrivibrio fibrisolvens</name>
    <dbReference type="NCBI Taxonomy" id="831"/>
    <lineage>
        <taxon>Bacteria</taxon>
        <taxon>Bacillati</taxon>
        <taxon>Bacillota</taxon>
        <taxon>Clostridia</taxon>
        <taxon>Lachnospirales</taxon>
        <taxon>Lachnospiraceae</taxon>
        <taxon>Butyrivibrio</taxon>
    </lineage>
</organism>
<dbReference type="Gene3D" id="1.20.1560.10">
    <property type="entry name" value="ABC transporter type 1, transmembrane domain"/>
    <property type="match status" value="1"/>
</dbReference>
<dbReference type="InterPro" id="IPR039421">
    <property type="entry name" value="Type_1_exporter"/>
</dbReference>
<evidence type="ECO:0000256" key="6">
    <source>
        <dbReference type="ARBA" id="ARBA00022840"/>
    </source>
</evidence>
<protein>
    <submittedName>
        <fullName evidence="12">ABC-type multidrug transport system, ATPase and permease component</fullName>
    </submittedName>
</protein>
<dbReference type="GO" id="GO:0005524">
    <property type="term" value="F:ATP binding"/>
    <property type="evidence" value="ECO:0007669"/>
    <property type="project" value="UniProtKB-KW"/>
</dbReference>